<name>A0A914D6I8_9BILA</name>
<proteinExistence type="predicted"/>
<organism evidence="1 2">
    <name type="scientific">Acrobeloides nanus</name>
    <dbReference type="NCBI Taxonomy" id="290746"/>
    <lineage>
        <taxon>Eukaryota</taxon>
        <taxon>Metazoa</taxon>
        <taxon>Ecdysozoa</taxon>
        <taxon>Nematoda</taxon>
        <taxon>Chromadorea</taxon>
        <taxon>Rhabditida</taxon>
        <taxon>Tylenchina</taxon>
        <taxon>Cephalobomorpha</taxon>
        <taxon>Cephaloboidea</taxon>
        <taxon>Cephalobidae</taxon>
        <taxon>Acrobeloides</taxon>
    </lineage>
</organism>
<sequence>HYLLKNVDVKISIHHVQNGLARTQMVQVNAKRQKMIGCGYIVENLAAIVRIHRHRRLVIMTRLVMTSLRIVVHGPIKYQANVRQIQAT</sequence>
<protein>
    <submittedName>
        <fullName evidence="2">Uncharacterized protein</fullName>
    </submittedName>
</protein>
<dbReference type="AlphaFoldDB" id="A0A914D6I8"/>
<keyword evidence="1" id="KW-1185">Reference proteome</keyword>
<dbReference type="WBParaSite" id="ACRNAN_scaffold18889.g17576.t1">
    <property type="protein sequence ID" value="ACRNAN_scaffold18889.g17576.t1"/>
    <property type="gene ID" value="ACRNAN_scaffold18889.g17576"/>
</dbReference>
<accession>A0A914D6I8</accession>
<evidence type="ECO:0000313" key="2">
    <source>
        <dbReference type="WBParaSite" id="ACRNAN_scaffold18889.g17576.t1"/>
    </source>
</evidence>
<dbReference type="Proteomes" id="UP000887540">
    <property type="component" value="Unplaced"/>
</dbReference>
<reference evidence="2" key="1">
    <citation type="submission" date="2022-11" db="UniProtKB">
        <authorList>
            <consortium name="WormBaseParasite"/>
        </authorList>
    </citation>
    <scope>IDENTIFICATION</scope>
</reference>
<evidence type="ECO:0000313" key="1">
    <source>
        <dbReference type="Proteomes" id="UP000887540"/>
    </source>
</evidence>